<evidence type="ECO:0000256" key="8">
    <source>
        <dbReference type="RuleBase" id="RU003346"/>
    </source>
</evidence>
<dbReference type="PANTHER" id="PTHR48022:SF64">
    <property type="entry name" value="MAJOR FACILITATOR SUPERFAMILY (MFS) PROFILE DOMAIN-CONTAINING PROTEIN"/>
    <property type="match status" value="1"/>
</dbReference>
<dbReference type="RefSeq" id="XP_062624306.1">
    <property type="nucleotide sequence ID" value="XM_062768323.1"/>
</dbReference>
<evidence type="ECO:0000313" key="12">
    <source>
        <dbReference type="EMBL" id="WOO78274.1"/>
    </source>
</evidence>
<feature type="transmembrane region" description="Helical" evidence="10">
    <location>
        <begin position="159"/>
        <end position="182"/>
    </location>
</feature>
<feature type="transmembrane region" description="Helical" evidence="10">
    <location>
        <begin position="280"/>
        <end position="302"/>
    </location>
</feature>
<feature type="region of interest" description="Disordered" evidence="9">
    <location>
        <begin position="497"/>
        <end position="520"/>
    </location>
</feature>
<evidence type="ECO:0000256" key="10">
    <source>
        <dbReference type="SAM" id="Phobius"/>
    </source>
</evidence>
<feature type="compositionally biased region" description="Basic and acidic residues" evidence="9">
    <location>
        <begin position="507"/>
        <end position="520"/>
    </location>
</feature>
<sequence length="520" mass="57583">MSSAPNPLAHLRNNTSPWWWKDKGLRALALGIAVGFSSSVSTGYDGAVMAGLQANSLFMKAIDHPSPTKLGTIVAAQSLGAIPGYIPAAWATDKFGRRWALVIGYIIIIIGALVQTFTTGGWKMFGGRFILGFGGSFTGVAGGPYTAEIAHPRNRAQTTALIQTCFYIGSIIAAWVCFGAVYMRHTNWSWRMCLLFQIIVPVMALAAIPFIPESPRWLVANGRVEEAHDMLAKYHANGDKSDELVVYELQEIQEAIEIEREAKGMSWTTFIKTKGNRWRLAIILTVAFTSQWAGNGVISFYLVTILQSVGITNAVQQTGYNAGLQVFNWLAAIFGALVCEKFGRRKMWLTSAIGMFFSYVVITACSAAYANGHDPAGKAVMAMLFIYFFFYDIGYTGLTLAYPLEILPFNLRSKGVAILLMCVMLSSTFNTYVNPIALASITWKYYFVFLAVLIFAIVVIYFAFPETKGRMLEEIAVIFDGDKAELHTQNHLHDERDLKQVPSSPDTEAKEIRYDNDKRV</sequence>
<evidence type="ECO:0000256" key="1">
    <source>
        <dbReference type="ARBA" id="ARBA00004141"/>
    </source>
</evidence>
<comment type="similarity">
    <text evidence="2 8">Belongs to the major facilitator superfamily. Sugar transporter (TC 2.A.1.1) family.</text>
</comment>
<accession>A0AAF0Y4U6</accession>
<feature type="transmembrane region" description="Helical" evidence="10">
    <location>
        <begin position="348"/>
        <end position="370"/>
    </location>
</feature>
<feature type="transmembrane region" description="Helical" evidence="10">
    <location>
        <begin position="416"/>
        <end position="433"/>
    </location>
</feature>
<evidence type="ECO:0000256" key="4">
    <source>
        <dbReference type="ARBA" id="ARBA00022692"/>
    </source>
</evidence>
<organism evidence="12 13">
    <name type="scientific">Vanrija pseudolonga</name>
    <dbReference type="NCBI Taxonomy" id="143232"/>
    <lineage>
        <taxon>Eukaryota</taxon>
        <taxon>Fungi</taxon>
        <taxon>Dikarya</taxon>
        <taxon>Basidiomycota</taxon>
        <taxon>Agaricomycotina</taxon>
        <taxon>Tremellomycetes</taxon>
        <taxon>Trichosporonales</taxon>
        <taxon>Trichosporonaceae</taxon>
        <taxon>Vanrija</taxon>
    </lineage>
</organism>
<dbReference type="PANTHER" id="PTHR48022">
    <property type="entry name" value="PLASTIDIC GLUCOSE TRANSPORTER 4"/>
    <property type="match status" value="1"/>
</dbReference>
<dbReference type="EMBL" id="CP086715">
    <property type="protein sequence ID" value="WOO78274.1"/>
    <property type="molecule type" value="Genomic_DNA"/>
</dbReference>
<feature type="transmembrane region" description="Helical" evidence="10">
    <location>
        <begin position="445"/>
        <end position="464"/>
    </location>
</feature>
<gene>
    <name evidence="12" type="primary">LAC12_20</name>
    <name evidence="12" type="ORF">LOC62_02G001825</name>
</gene>
<comment type="subcellular location">
    <subcellularLocation>
        <location evidence="1">Membrane</location>
        <topology evidence="1">Multi-pass membrane protein</topology>
    </subcellularLocation>
</comment>
<keyword evidence="3 8" id="KW-0813">Transport</keyword>
<feature type="transmembrane region" description="Helical" evidence="10">
    <location>
        <begin position="188"/>
        <end position="211"/>
    </location>
</feature>
<dbReference type="Pfam" id="PF00083">
    <property type="entry name" value="Sugar_tr"/>
    <property type="match status" value="1"/>
</dbReference>
<dbReference type="InterPro" id="IPR020846">
    <property type="entry name" value="MFS_dom"/>
</dbReference>
<evidence type="ECO:0000256" key="3">
    <source>
        <dbReference type="ARBA" id="ARBA00022448"/>
    </source>
</evidence>
<dbReference type="AlphaFoldDB" id="A0AAF0Y4U6"/>
<reference evidence="12" key="1">
    <citation type="submission" date="2023-10" db="EMBL/GenBank/DDBJ databases">
        <authorList>
            <person name="Noh H."/>
        </authorList>
    </citation>
    <scope>NUCLEOTIDE SEQUENCE</scope>
    <source>
        <strain evidence="12">DUCC4014</strain>
    </source>
</reference>
<dbReference type="GO" id="GO:0005351">
    <property type="term" value="F:carbohydrate:proton symporter activity"/>
    <property type="evidence" value="ECO:0007669"/>
    <property type="project" value="TreeGrafter"/>
</dbReference>
<name>A0AAF0Y4U6_9TREE</name>
<dbReference type="InterPro" id="IPR003663">
    <property type="entry name" value="Sugar/inositol_transpt"/>
</dbReference>
<evidence type="ECO:0000256" key="9">
    <source>
        <dbReference type="SAM" id="MobiDB-lite"/>
    </source>
</evidence>
<comment type="catalytic activity">
    <reaction evidence="7">
        <text>myo-inositol(out) + H(+)(out) = myo-inositol(in) + H(+)(in)</text>
        <dbReference type="Rhea" id="RHEA:60364"/>
        <dbReference type="ChEBI" id="CHEBI:15378"/>
        <dbReference type="ChEBI" id="CHEBI:17268"/>
    </reaction>
</comment>
<keyword evidence="4 10" id="KW-0812">Transmembrane</keyword>
<dbReference type="InterPro" id="IPR036259">
    <property type="entry name" value="MFS_trans_sf"/>
</dbReference>
<keyword evidence="5 10" id="KW-1133">Transmembrane helix</keyword>
<keyword evidence="6 10" id="KW-0472">Membrane</keyword>
<dbReference type="InterPro" id="IPR050360">
    <property type="entry name" value="MFS_Sugar_Transporters"/>
</dbReference>
<feature type="transmembrane region" description="Helical" evidence="10">
    <location>
        <begin position="129"/>
        <end position="147"/>
    </location>
</feature>
<dbReference type="Proteomes" id="UP000827549">
    <property type="component" value="Chromosome 2"/>
</dbReference>
<feature type="transmembrane region" description="Helical" evidence="10">
    <location>
        <begin position="382"/>
        <end position="404"/>
    </location>
</feature>
<evidence type="ECO:0000256" key="6">
    <source>
        <dbReference type="ARBA" id="ARBA00023136"/>
    </source>
</evidence>
<dbReference type="PROSITE" id="PS50850">
    <property type="entry name" value="MFS"/>
    <property type="match status" value="1"/>
</dbReference>
<evidence type="ECO:0000256" key="2">
    <source>
        <dbReference type="ARBA" id="ARBA00010992"/>
    </source>
</evidence>
<dbReference type="GeneID" id="87805078"/>
<evidence type="ECO:0000259" key="11">
    <source>
        <dbReference type="PROSITE" id="PS50850"/>
    </source>
</evidence>
<evidence type="ECO:0000256" key="7">
    <source>
        <dbReference type="ARBA" id="ARBA00049119"/>
    </source>
</evidence>
<dbReference type="GO" id="GO:0016020">
    <property type="term" value="C:membrane"/>
    <property type="evidence" value="ECO:0007669"/>
    <property type="project" value="UniProtKB-SubCell"/>
</dbReference>
<feature type="transmembrane region" description="Helical" evidence="10">
    <location>
        <begin position="99"/>
        <end position="117"/>
    </location>
</feature>
<dbReference type="SUPFAM" id="SSF103473">
    <property type="entry name" value="MFS general substrate transporter"/>
    <property type="match status" value="1"/>
</dbReference>
<protein>
    <submittedName>
        <fullName evidence="12">Lactose permease</fullName>
    </submittedName>
</protein>
<evidence type="ECO:0000256" key="5">
    <source>
        <dbReference type="ARBA" id="ARBA00022989"/>
    </source>
</evidence>
<evidence type="ECO:0000313" key="13">
    <source>
        <dbReference type="Proteomes" id="UP000827549"/>
    </source>
</evidence>
<feature type="domain" description="Major facilitator superfamily (MFS) profile" evidence="11">
    <location>
        <begin position="31"/>
        <end position="468"/>
    </location>
</feature>
<feature type="transmembrane region" description="Helical" evidence="10">
    <location>
        <begin position="322"/>
        <end position="339"/>
    </location>
</feature>
<dbReference type="Gene3D" id="1.20.1250.20">
    <property type="entry name" value="MFS general substrate transporter like domains"/>
    <property type="match status" value="1"/>
</dbReference>
<dbReference type="InterPro" id="IPR005828">
    <property type="entry name" value="MFS_sugar_transport-like"/>
</dbReference>
<keyword evidence="13" id="KW-1185">Reference proteome</keyword>
<dbReference type="FunFam" id="1.20.1250.20:FF:000134">
    <property type="entry name" value="MFS sugar transporter protein"/>
    <property type="match status" value="1"/>
</dbReference>
<dbReference type="NCBIfam" id="TIGR00879">
    <property type="entry name" value="SP"/>
    <property type="match status" value="1"/>
</dbReference>
<proteinExistence type="inferred from homology"/>